<gene>
    <name evidence="7" type="ORF">AUMI_17380</name>
</gene>
<feature type="transmembrane region" description="Helical" evidence="5">
    <location>
        <begin position="504"/>
        <end position="526"/>
    </location>
</feature>
<feature type="transmembrane region" description="Helical" evidence="5">
    <location>
        <begin position="405"/>
        <end position="425"/>
    </location>
</feature>
<evidence type="ECO:0000256" key="1">
    <source>
        <dbReference type="ARBA" id="ARBA00004141"/>
    </source>
</evidence>
<dbReference type="NCBIfam" id="TIGR03061">
    <property type="entry name" value="pip_yhgE_Nterm"/>
    <property type="match status" value="1"/>
</dbReference>
<evidence type="ECO:0000256" key="5">
    <source>
        <dbReference type="SAM" id="Phobius"/>
    </source>
</evidence>
<dbReference type="KEGG" id="amin:AUMI_17380"/>
<dbReference type="AlphaFoldDB" id="A0A173LWK9"/>
<name>A0A173LWK9_9MICO</name>
<evidence type="ECO:0000259" key="6">
    <source>
        <dbReference type="Pfam" id="PF12698"/>
    </source>
</evidence>
<keyword evidence="4 5" id="KW-0472">Membrane</keyword>
<accession>A0A173LWK9</accession>
<dbReference type="GeneID" id="80451929"/>
<feature type="transmembrane region" description="Helical" evidence="5">
    <location>
        <begin position="18"/>
        <end position="40"/>
    </location>
</feature>
<proteinExistence type="predicted"/>
<protein>
    <recommendedName>
        <fullName evidence="6">ABC-2 type transporter transmembrane domain-containing protein</fullName>
    </recommendedName>
</protein>
<evidence type="ECO:0000313" key="7">
    <source>
        <dbReference type="EMBL" id="BAU99280.1"/>
    </source>
</evidence>
<dbReference type="InterPro" id="IPR017500">
    <property type="entry name" value="Phage_infect_YhgE_N"/>
</dbReference>
<dbReference type="InterPro" id="IPR051328">
    <property type="entry name" value="T7SS_ABC-Transporter"/>
</dbReference>
<dbReference type="Pfam" id="PF12698">
    <property type="entry name" value="ABC2_membrane_3"/>
    <property type="match status" value="1"/>
</dbReference>
<dbReference type="RefSeq" id="WP_096381491.1">
    <property type="nucleotide sequence ID" value="NZ_AP017457.1"/>
</dbReference>
<dbReference type="GO" id="GO:0140359">
    <property type="term" value="F:ABC-type transporter activity"/>
    <property type="evidence" value="ECO:0007669"/>
    <property type="project" value="InterPro"/>
</dbReference>
<dbReference type="Gene3D" id="3.40.1710.10">
    <property type="entry name" value="abc type-2 transporter like domain"/>
    <property type="match status" value="1"/>
</dbReference>
<dbReference type="OrthoDB" id="9811483at2"/>
<dbReference type="InterPro" id="IPR013525">
    <property type="entry name" value="ABC2_TM"/>
</dbReference>
<dbReference type="PANTHER" id="PTHR43077">
    <property type="entry name" value="TRANSPORT PERMEASE YVFS-RELATED"/>
    <property type="match status" value="1"/>
</dbReference>
<comment type="subcellular location">
    <subcellularLocation>
        <location evidence="1">Membrane</location>
        <topology evidence="1">Multi-pass membrane protein</topology>
    </subcellularLocation>
</comment>
<keyword evidence="3 5" id="KW-1133">Transmembrane helix</keyword>
<organism evidence="7 8">
    <name type="scientific">Aurantimicrobium minutum</name>
    <dbReference type="NCBI Taxonomy" id="708131"/>
    <lineage>
        <taxon>Bacteria</taxon>
        <taxon>Bacillati</taxon>
        <taxon>Actinomycetota</taxon>
        <taxon>Actinomycetes</taxon>
        <taxon>Micrococcales</taxon>
        <taxon>Microbacteriaceae</taxon>
        <taxon>Aurantimicrobium</taxon>
    </lineage>
</organism>
<dbReference type="Proteomes" id="UP000243847">
    <property type="component" value="Chromosome sequence1"/>
</dbReference>
<dbReference type="GO" id="GO:0016020">
    <property type="term" value="C:membrane"/>
    <property type="evidence" value="ECO:0007669"/>
    <property type="project" value="UniProtKB-SubCell"/>
</dbReference>
<feature type="transmembrane region" description="Helical" evidence="5">
    <location>
        <begin position="473"/>
        <end position="497"/>
    </location>
</feature>
<feature type="transmembrane region" description="Helical" evidence="5">
    <location>
        <begin position="446"/>
        <end position="467"/>
    </location>
</feature>
<evidence type="ECO:0000256" key="2">
    <source>
        <dbReference type="ARBA" id="ARBA00022692"/>
    </source>
</evidence>
<evidence type="ECO:0000256" key="3">
    <source>
        <dbReference type="ARBA" id="ARBA00022989"/>
    </source>
</evidence>
<keyword evidence="2 5" id="KW-0812">Transmembrane</keyword>
<reference evidence="7 8" key="1">
    <citation type="journal article" date="2016" name="Genome Announc.">
        <title>Complete Genome Sequence of Aurantimicrobium minutum Type Strain KNCT, a Planktonic Ultramicrobacterium Isolated from River Water.</title>
        <authorList>
            <person name="Nakai R."/>
            <person name="Fujisawa T."/>
            <person name="Nakamura Y."/>
            <person name="Nishide H."/>
            <person name="Uchiyama I."/>
            <person name="Baba T."/>
            <person name="Toyoda A."/>
            <person name="Fujiyama A."/>
            <person name="Naganuma T."/>
            <person name="Niki H."/>
        </authorList>
    </citation>
    <scope>NUCLEOTIDE SEQUENCE [LARGE SCALE GENOMIC DNA]</scope>
    <source>
        <strain evidence="7 8">KNC</strain>
    </source>
</reference>
<dbReference type="InterPro" id="IPR023908">
    <property type="entry name" value="xxxLxxG_rpt"/>
</dbReference>
<evidence type="ECO:0000313" key="8">
    <source>
        <dbReference type="Proteomes" id="UP000243847"/>
    </source>
</evidence>
<evidence type="ECO:0000256" key="4">
    <source>
        <dbReference type="ARBA" id="ARBA00023136"/>
    </source>
</evidence>
<sequence length="594" mass="60228">MASLFTRLSGQTESKPKLLVVIGLIFVPLIVVGGLMWGLWNPTERLDRVKAAIVNNDEPVTVNGQITPLGRLLTAGLVEGDGSDTNYDWVITNESGAKKGLENGTYVAAVTIPENFSKVATSAMGNATDATQALIEVTTSNKSRLVDDAITTAITSTAVNLMNQQLTSLYLERVLLGFSDLSTGLSEAANGSDELTKGIYALADGANQLATGASTFSSGMWALNAQTSQLPSQTQQLANGAATTDGYAQQLSGALGQTAGGLAALSGNTCLAVTSNNQQYCGGLDTISGTLSQQLVPLAAGVAQGTSGLSTGTSALAGGMPALSTGISDLAAGSSGIATGVSGIASGASALGDGSQKLADGLDEAISNIPTYTEDQVSTLADLVTAPVGIKNGGGLTFGANSTPLYVVFSLWLGALAIFIVLRAIPLRVLESTRSSLSLATRAYGIPAVAAILQAVAVATVIAFAQGYDVAEWVSITLVSALISLAFTATNQALVAVLGGFGRLVSLAVGILILVTGVISTVPQILDSILGYTPATEAVTALQAIISDGQVSGFAGAITAMVLWTLGAIAVTAVAISRKRHVSITTLTRETQPV</sequence>
<dbReference type="EMBL" id="AP017457">
    <property type="protein sequence ID" value="BAU99280.1"/>
    <property type="molecule type" value="Genomic_DNA"/>
</dbReference>
<feature type="domain" description="ABC-2 type transporter transmembrane" evidence="6">
    <location>
        <begin position="23"/>
        <end position="168"/>
    </location>
</feature>
<dbReference type="PANTHER" id="PTHR43077:SF5">
    <property type="entry name" value="PHAGE INFECTION PROTEIN"/>
    <property type="match status" value="1"/>
</dbReference>
<feature type="transmembrane region" description="Helical" evidence="5">
    <location>
        <begin position="554"/>
        <end position="576"/>
    </location>
</feature>
<dbReference type="NCBIfam" id="TIGR03057">
    <property type="entry name" value="xxxLxxG_by_4"/>
    <property type="match status" value="1"/>
</dbReference>